<reference evidence="2 3" key="1">
    <citation type="submission" date="2023-10" db="EMBL/GenBank/DDBJ databases">
        <title>Noviherbaspirillum sp. CPCC 100848 genome assembly.</title>
        <authorList>
            <person name="Li X.Y."/>
            <person name="Fang X.M."/>
        </authorList>
    </citation>
    <scope>NUCLEOTIDE SEQUENCE [LARGE SCALE GENOMIC DNA]</scope>
    <source>
        <strain evidence="2 3">CPCC 100848</strain>
    </source>
</reference>
<protein>
    <submittedName>
        <fullName evidence="2">HD domain-containing protein</fullName>
    </submittedName>
</protein>
<sequence length="382" mass="42245">MDHRRLSLSDIAIGEPLPWDVYGEGNKLLLRRGHVLQSAGQVESLLLRGLFVDAALLDGAHKRHDLHAPEARRETPSALRFINLANKRLERLLYNLGNESDAASKILEVVKALNYAVDTNADVALASVLLNQQSGSYAIRHSIDTALVASLIARSMRKPQEEIQFIMAAALTMNIGMLRQHDQLCDKQTPLSEPEQQCIKAHVQTSVDQLVQAGITQREWLDYVALHHENDDGSGYPHGKTMADVPQNAKIVSLADRYCACVTQRAYRKTLLPNAALREVLLRGGKPGDAMLAAYFIKEIGTYPPGCFVRLQNGEIGVVTRRAKEASTPVVHAFIGPRGAPLSFPIQRDTGKELFAIRELLPVQQANLRFSMQQLWGDEAAL</sequence>
<keyword evidence="3" id="KW-1185">Reference proteome</keyword>
<evidence type="ECO:0000313" key="3">
    <source>
        <dbReference type="Proteomes" id="UP001352263"/>
    </source>
</evidence>
<dbReference type="PANTHER" id="PTHR43155:SF2">
    <property type="entry name" value="CYCLIC DI-GMP PHOSPHODIESTERASE PA4108"/>
    <property type="match status" value="1"/>
</dbReference>
<dbReference type="PROSITE" id="PS51832">
    <property type="entry name" value="HD_GYP"/>
    <property type="match status" value="1"/>
</dbReference>
<dbReference type="Gene3D" id="1.10.3210.10">
    <property type="entry name" value="Hypothetical protein af1432"/>
    <property type="match status" value="1"/>
</dbReference>
<feature type="domain" description="HD-GYP" evidence="1">
    <location>
        <begin position="116"/>
        <end position="312"/>
    </location>
</feature>
<dbReference type="InterPro" id="IPR003607">
    <property type="entry name" value="HD/PDEase_dom"/>
</dbReference>
<dbReference type="Proteomes" id="UP001352263">
    <property type="component" value="Unassembled WGS sequence"/>
</dbReference>
<organism evidence="2 3">
    <name type="scientific">Noviherbaspirillum album</name>
    <dbReference type="NCBI Taxonomy" id="3080276"/>
    <lineage>
        <taxon>Bacteria</taxon>
        <taxon>Pseudomonadati</taxon>
        <taxon>Pseudomonadota</taxon>
        <taxon>Betaproteobacteria</taxon>
        <taxon>Burkholderiales</taxon>
        <taxon>Oxalobacteraceae</taxon>
        <taxon>Noviherbaspirillum</taxon>
    </lineage>
</organism>
<dbReference type="InterPro" id="IPR037522">
    <property type="entry name" value="HD_GYP_dom"/>
</dbReference>
<dbReference type="EMBL" id="JAWIIV010000024">
    <property type="protein sequence ID" value="MEC4722028.1"/>
    <property type="molecule type" value="Genomic_DNA"/>
</dbReference>
<gene>
    <name evidence="2" type="ORF">RY831_22940</name>
</gene>
<dbReference type="Pfam" id="PF13487">
    <property type="entry name" value="HD_5"/>
    <property type="match status" value="1"/>
</dbReference>
<comment type="caution">
    <text evidence="2">The sequence shown here is derived from an EMBL/GenBank/DDBJ whole genome shotgun (WGS) entry which is preliminary data.</text>
</comment>
<accession>A0ABU6JF38</accession>
<dbReference type="CDD" id="cd00077">
    <property type="entry name" value="HDc"/>
    <property type="match status" value="1"/>
</dbReference>
<dbReference type="PANTHER" id="PTHR43155">
    <property type="entry name" value="CYCLIC DI-GMP PHOSPHODIESTERASE PA4108-RELATED"/>
    <property type="match status" value="1"/>
</dbReference>
<dbReference type="RefSeq" id="WP_326508710.1">
    <property type="nucleotide sequence ID" value="NZ_JAWIIV010000024.1"/>
</dbReference>
<name>A0ABU6JF38_9BURK</name>
<evidence type="ECO:0000313" key="2">
    <source>
        <dbReference type="EMBL" id="MEC4722028.1"/>
    </source>
</evidence>
<evidence type="ECO:0000259" key="1">
    <source>
        <dbReference type="PROSITE" id="PS51832"/>
    </source>
</evidence>
<proteinExistence type="predicted"/>
<dbReference type="SUPFAM" id="SSF109604">
    <property type="entry name" value="HD-domain/PDEase-like"/>
    <property type="match status" value="1"/>
</dbReference>